<name>A0ACC2HE42_DALPE</name>
<evidence type="ECO:0000313" key="2">
    <source>
        <dbReference type="Proteomes" id="UP001157502"/>
    </source>
</evidence>
<accession>A0ACC2HE42</accession>
<proteinExistence type="predicted"/>
<keyword evidence="2" id="KW-1185">Reference proteome</keyword>
<dbReference type="EMBL" id="CM055730">
    <property type="protein sequence ID" value="KAJ8013748.1"/>
    <property type="molecule type" value="Genomic_DNA"/>
</dbReference>
<evidence type="ECO:0000313" key="1">
    <source>
        <dbReference type="EMBL" id="KAJ8013748.1"/>
    </source>
</evidence>
<protein>
    <submittedName>
        <fullName evidence="1">Uncharacterized protein</fullName>
    </submittedName>
</protein>
<reference evidence="1" key="1">
    <citation type="submission" date="2021-05" db="EMBL/GenBank/DDBJ databases">
        <authorList>
            <person name="Pan Q."/>
            <person name="Jouanno E."/>
            <person name="Zahm M."/>
            <person name="Klopp C."/>
            <person name="Cabau C."/>
            <person name="Louis A."/>
            <person name="Berthelot C."/>
            <person name="Parey E."/>
            <person name="Roest Crollius H."/>
            <person name="Montfort J."/>
            <person name="Robinson-Rechavi M."/>
            <person name="Bouchez O."/>
            <person name="Lampietro C."/>
            <person name="Lopez Roques C."/>
            <person name="Donnadieu C."/>
            <person name="Postlethwait J."/>
            <person name="Bobe J."/>
            <person name="Dillon D."/>
            <person name="Chandos A."/>
            <person name="von Hippel F."/>
            <person name="Guiguen Y."/>
        </authorList>
    </citation>
    <scope>NUCLEOTIDE SEQUENCE</scope>
    <source>
        <strain evidence="1">YG-Jan2019</strain>
    </source>
</reference>
<gene>
    <name evidence="1" type="ORF">DPEC_G00033010</name>
</gene>
<sequence length="77" mass="8881">MTTVQLTDKKQRHLSGNRKTLKHIEAHSESFPGGLWSAFTYGRLRELASWKWKLYAEFAVDVETFSGPSQLLNVTRQ</sequence>
<comment type="caution">
    <text evidence="1">The sequence shown here is derived from an EMBL/GenBank/DDBJ whole genome shotgun (WGS) entry which is preliminary data.</text>
</comment>
<organism evidence="1 2">
    <name type="scientific">Dallia pectoralis</name>
    <name type="common">Alaska blackfish</name>
    <dbReference type="NCBI Taxonomy" id="75939"/>
    <lineage>
        <taxon>Eukaryota</taxon>
        <taxon>Metazoa</taxon>
        <taxon>Chordata</taxon>
        <taxon>Craniata</taxon>
        <taxon>Vertebrata</taxon>
        <taxon>Euteleostomi</taxon>
        <taxon>Actinopterygii</taxon>
        <taxon>Neopterygii</taxon>
        <taxon>Teleostei</taxon>
        <taxon>Protacanthopterygii</taxon>
        <taxon>Esociformes</taxon>
        <taxon>Umbridae</taxon>
        <taxon>Dallia</taxon>
    </lineage>
</organism>
<dbReference type="Proteomes" id="UP001157502">
    <property type="component" value="Chromosome 3"/>
</dbReference>